<dbReference type="InterPro" id="IPR005551">
    <property type="entry name" value="CitX"/>
</dbReference>
<evidence type="ECO:0000256" key="3">
    <source>
        <dbReference type="ARBA" id="ARBA00022695"/>
    </source>
</evidence>
<sequence length="173" mass="18495">MTPLEEVLSGREERFALQNEWLSSGDGFFVVQIALNVPGYPKRLPNDVKVVAAFRALLLGRSSAAPRGERTVENGAGVCWQGAFDSSLCDAAVMKRLAVAAESETPAGRALDIDVITKDGPLSRAAMGLPERSCLLCGAPAKVCARSCRHSAEELRARVAELLEGAERDKGKK</sequence>
<keyword evidence="2" id="KW-0808">Transferase</keyword>
<dbReference type="RefSeq" id="WP_051682906.1">
    <property type="nucleotide sequence ID" value="NZ_JMKI01000054.1"/>
</dbReference>
<evidence type="ECO:0000256" key="4">
    <source>
        <dbReference type="ARBA" id="ARBA00048574"/>
    </source>
</evidence>
<dbReference type="GeneID" id="90984829"/>
<evidence type="ECO:0000313" key="5">
    <source>
        <dbReference type="EMBL" id="KEJ91205.1"/>
    </source>
</evidence>
<dbReference type="Proteomes" id="UP000027665">
    <property type="component" value="Unassembled WGS sequence"/>
</dbReference>
<reference evidence="5 6" key="1">
    <citation type="submission" date="2014-04" db="EMBL/GenBank/DDBJ databases">
        <title>Draft Genome Sequence of Synergistes jonesii.</title>
        <authorList>
            <person name="Coil D.A."/>
            <person name="Eisen J.A."/>
            <person name="Holland-Moritz H.E."/>
        </authorList>
    </citation>
    <scope>NUCLEOTIDE SEQUENCE [LARGE SCALE GENOMIC DNA]</scope>
    <source>
        <strain evidence="5 6">78-1</strain>
    </source>
</reference>
<dbReference type="GO" id="GO:0051191">
    <property type="term" value="P:prosthetic group biosynthetic process"/>
    <property type="evidence" value="ECO:0007669"/>
    <property type="project" value="InterPro"/>
</dbReference>
<accession>A0A073INQ0</accession>
<dbReference type="OrthoDB" id="3196716at2"/>
<evidence type="ECO:0000256" key="2">
    <source>
        <dbReference type="ARBA" id="ARBA00022679"/>
    </source>
</evidence>
<dbReference type="EMBL" id="JMKI01000054">
    <property type="protein sequence ID" value="KEJ91205.1"/>
    <property type="molecule type" value="Genomic_DNA"/>
</dbReference>
<organism evidence="5 6">
    <name type="scientific">Synergistes jonesii</name>
    <dbReference type="NCBI Taxonomy" id="2754"/>
    <lineage>
        <taxon>Bacteria</taxon>
        <taxon>Thermotogati</taxon>
        <taxon>Synergistota</taxon>
        <taxon>Synergistia</taxon>
        <taxon>Synergistales</taxon>
        <taxon>Synergistaceae</taxon>
        <taxon>Synergistes</taxon>
    </lineage>
</organism>
<proteinExistence type="predicted"/>
<dbReference type="Pfam" id="PF03802">
    <property type="entry name" value="CitX"/>
    <property type="match status" value="1"/>
</dbReference>
<evidence type="ECO:0000313" key="6">
    <source>
        <dbReference type="Proteomes" id="UP000027665"/>
    </source>
</evidence>
<dbReference type="GO" id="GO:0050519">
    <property type="term" value="F:holo-citrate lyase synthase activity"/>
    <property type="evidence" value="ECO:0007669"/>
    <property type="project" value="UniProtKB-EC"/>
</dbReference>
<comment type="caution">
    <text evidence="5">The sequence shown here is derived from an EMBL/GenBank/DDBJ whole genome shotgun (WGS) entry which is preliminary data.</text>
</comment>
<dbReference type="EC" id="2.7.7.61" evidence="1"/>
<name>A0A073INQ0_9BACT</name>
<keyword evidence="6" id="KW-1185">Reference proteome</keyword>
<evidence type="ECO:0000256" key="1">
    <source>
        <dbReference type="ARBA" id="ARBA00012524"/>
    </source>
</evidence>
<dbReference type="AlphaFoldDB" id="A0A073INQ0"/>
<comment type="catalytic activity">
    <reaction evidence="4">
        <text>apo-[citrate lyase ACP] + 2'-(5''-triphospho-alpha-D-ribosyl)-3'-dephospho-CoA = holo-[citrate lyase ACP] + diphosphate</text>
        <dbReference type="Rhea" id="RHEA:16333"/>
        <dbReference type="Rhea" id="RHEA-COMP:10157"/>
        <dbReference type="Rhea" id="RHEA-COMP:10158"/>
        <dbReference type="ChEBI" id="CHEBI:29999"/>
        <dbReference type="ChEBI" id="CHEBI:33019"/>
        <dbReference type="ChEBI" id="CHEBI:61378"/>
        <dbReference type="ChEBI" id="CHEBI:82683"/>
        <dbReference type="EC" id="2.7.7.61"/>
    </reaction>
</comment>
<dbReference type="eggNOG" id="COG3697">
    <property type="taxonomic scope" value="Bacteria"/>
</dbReference>
<gene>
    <name evidence="5" type="ORF">EH55_11675</name>
</gene>
<protein>
    <recommendedName>
        <fullName evidence="1">citrate lyase holo-[acyl-carrier protein] synthase</fullName>
        <ecNumber evidence="1">2.7.7.61</ecNumber>
    </recommendedName>
</protein>
<dbReference type="STRING" id="2754.EH55_11675"/>
<keyword evidence="3" id="KW-0548">Nucleotidyltransferase</keyword>